<dbReference type="EMBL" id="GECZ01001512">
    <property type="protein sequence ID" value="JAS68257.1"/>
    <property type="molecule type" value="Transcribed_RNA"/>
</dbReference>
<dbReference type="Gene3D" id="1.10.1380.10">
    <property type="entry name" value="Neutral endopeptidase , domain2"/>
    <property type="match status" value="1"/>
</dbReference>
<organism evidence="4">
    <name type="scientific">Cuerna arida</name>
    <dbReference type="NCBI Taxonomy" id="1464854"/>
    <lineage>
        <taxon>Eukaryota</taxon>
        <taxon>Metazoa</taxon>
        <taxon>Ecdysozoa</taxon>
        <taxon>Arthropoda</taxon>
        <taxon>Hexapoda</taxon>
        <taxon>Insecta</taxon>
        <taxon>Pterygota</taxon>
        <taxon>Neoptera</taxon>
        <taxon>Paraneoptera</taxon>
        <taxon>Hemiptera</taxon>
        <taxon>Auchenorrhyncha</taxon>
        <taxon>Membracoidea</taxon>
        <taxon>Cicadellidae</taxon>
        <taxon>Cicadellinae</taxon>
        <taxon>Proconiini</taxon>
        <taxon>Cuerna</taxon>
    </lineage>
</organism>
<dbReference type="InterPro" id="IPR042089">
    <property type="entry name" value="Peptidase_M13_dom_2"/>
</dbReference>
<name>A0A1B6H0S9_9HEMI</name>
<dbReference type="PANTHER" id="PTHR11733:SF224">
    <property type="entry name" value="NEPRILYSIN-2"/>
    <property type="match status" value="1"/>
</dbReference>
<dbReference type="AlphaFoldDB" id="A0A1B6H0S9"/>
<feature type="domain" description="Peptidase M13 N-terminal" evidence="3">
    <location>
        <begin position="1"/>
        <end position="183"/>
    </location>
</feature>
<dbReference type="InterPro" id="IPR008753">
    <property type="entry name" value="Peptidase_M13_N"/>
</dbReference>
<dbReference type="GO" id="GO:0016485">
    <property type="term" value="P:protein processing"/>
    <property type="evidence" value="ECO:0007669"/>
    <property type="project" value="TreeGrafter"/>
</dbReference>
<evidence type="ECO:0000259" key="3">
    <source>
        <dbReference type="Pfam" id="PF05649"/>
    </source>
</evidence>
<dbReference type="PANTHER" id="PTHR11733">
    <property type="entry name" value="ZINC METALLOPROTEASE FAMILY M13 NEPRILYSIN-RELATED"/>
    <property type="match status" value="1"/>
</dbReference>
<gene>
    <name evidence="4" type="ORF">g.1967</name>
</gene>
<dbReference type="SUPFAM" id="SSF55486">
    <property type="entry name" value="Metalloproteases ('zincins'), catalytic domain"/>
    <property type="match status" value="1"/>
</dbReference>
<dbReference type="Pfam" id="PF05649">
    <property type="entry name" value="Peptidase_M13_N"/>
    <property type="match status" value="1"/>
</dbReference>
<protein>
    <recommendedName>
        <fullName evidence="3">Peptidase M13 N-terminal domain-containing protein</fullName>
    </recommendedName>
</protein>
<comment type="similarity">
    <text evidence="2">Belongs to the peptidase M13 family.</text>
</comment>
<dbReference type="GO" id="GO:0004222">
    <property type="term" value="F:metalloendopeptidase activity"/>
    <property type="evidence" value="ECO:0007669"/>
    <property type="project" value="InterPro"/>
</dbReference>
<proteinExistence type="inferred from homology"/>
<sequence length="183" mass="21702">AKISTPREERRNFTNFYHLQTIGEIDSKKYSLFEPMGFYNYVNEYFIDKSDESLEKALHFEKSDIINNEVPSFLDKIDNLLKVTDKRAMKNLITWMIIKSEISSLTEEARNLVLDYAFHTSGLRKRQPRWKECITYTGSLSSIPLHSAYARKYFDKESRKLVNEIVLSIKEQNKLMLKNLKWM</sequence>
<evidence type="ECO:0000256" key="1">
    <source>
        <dbReference type="ARBA" id="ARBA00004401"/>
    </source>
</evidence>
<dbReference type="InterPro" id="IPR000718">
    <property type="entry name" value="Peptidase_M13"/>
</dbReference>
<reference evidence="4" key="1">
    <citation type="submission" date="2015-11" db="EMBL/GenBank/DDBJ databases">
        <title>De novo transcriptome assembly of four potential Pierce s Disease insect vectors from Arizona vineyards.</title>
        <authorList>
            <person name="Tassone E.E."/>
        </authorList>
    </citation>
    <scope>NUCLEOTIDE SEQUENCE</scope>
</reference>
<dbReference type="PROSITE" id="PS51885">
    <property type="entry name" value="NEPRILYSIN"/>
    <property type="match status" value="1"/>
</dbReference>
<accession>A0A1B6H0S9</accession>
<comment type="subcellular location">
    <subcellularLocation>
        <location evidence="1">Cell membrane</location>
        <topology evidence="1">Single-pass type II membrane protein</topology>
    </subcellularLocation>
</comment>
<evidence type="ECO:0000313" key="4">
    <source>
        <dbReference type="EMBL" id="JAS68257.1"/>
    </source>
</evidence>
<feature type="non-terminal residue" evidence="4">
    <location>
        <position position="1"/>
    </location>
</feature>
<dbReference type="GO" id="GO:0005886">
    <property type="term" value="C:plasma membrane"/>
    <property type="evidence" value="ECO:0007669"/>
    <property type="project" value="UniProtKB-SubCell"/>
</dbReference>
<evidence type="ECO:0000256" key="2">
    <source>
        <dbReference type="ARBA" id="ARBA00007357"/>
    </source>
</evidence>
<feature type="non-terminal residue" evidence="4">
    <location>
        <position position="183"/>
    </location>
</feature>